<evidence type="ECO:0000313" key="3">
    <source>
        <dbReference type="Proteomes" id="UP000032679"/>
    </source>
</evidence>
<dbReference type="InterPro" id="IPR011037">
    <property type="entry name" value="Pyrv_Knase-like_insert_dom_sf"/>
</dbReference>
<evidence type="ECO:0000259" key="1">
    <source>
        <dbReference type="PROSITE" id="PS51340"/>
    </source>
</evidence>
<dbReference type="PANTHER" id="PTHR14237:SF19">
    <property type="entry name" value="MITOCHONDRIAL AMIDOXIME REDUCING COMPONENT 1"/>
    <property type="match status" value="1"/>
</dbReference>
<dbReference type="Pfam" id="PF03473">
    <property type="entry name" value="MOSC"/>
    <property type="match status" value="1"/>
</dbReference>
<dbReference type="STRING" id="1231623.Tasa_017_092"/>
<dbReference type="AlphaFoldDB" id="A0A0D6MKK1"/>
<comment type="caution">
    <text evidence="2">The sequence shown here is derived from an EMBL/GenBank/DDBJ whole genome shotgun (WGS) entry which is preliminary data.</text>
</comment>
<evidence type="ECO:0000313" key="2">
    <source>
        <dbReference type="EMBL" id="GAN54209.1"/>
    </source>
</evidence>
<dbReference type="InterPro" id="IPR005302">
    <property type="entry name" value="MoCF_Sase_C"/>
</dbReference>
<gene>
    <name evidence="2" type="ORF">Tasa_017_092</name>
</gene>
<proteinExistence type="predicted"/>
<dbReference type="EMBL" id="BALE01000017">
    <property type="protein sequence ID" value="GAN54209.1"/>
    <property type="molecule type" value="Genomic_DNA"/>
</dbReference>
<dbReference type="GO" id="GO:0003824">
    <property type="term" value="F:catalytic activity"/>
    <property type="evidence" value="ECO:0007669"/>
    <property type="project" value="InterPro"/>
</dbReference>
<accession>A0A0D6MKK1</accession>
<dbReference type="Pfam" id="PF03476">
    <property type="entry name" value="MOSC_N"/>
    <property type="match status" value="1"/>
</dbReference>
<sequence>MIVSSLRRYPVKSLGCELLDTAVLEPQGLQFDRRWVLLDEAGTILTQREVATMALIDVHASADGLHFPDLLENAVPWPEGPRDCEGSLWGTPHALRLADASVSDTLSRQLDKPVRLAFQCDPQARRARFDGGDSAVNLADDLPLLITTEASLEALNSELSNGVPMDRFRPNIVIADTPAWDEDHWLRLRVGGCILRVTQKCTRCIIVTINPKTARRPNKTEPLRTLARLRKHTGAPTFGVQAVIEQTGSISVGDTCEILERHGD</sequence>
<reference evidence="2 3" key="1">
    <citation type="submission" date="2012-10" db="EMBL/GenBank/DDBJ databases">
        <title>Genome sequencing of Tanticharoenia sakaeratensis NBRC 103193.</title>
        <authorList>
            <person name="Azuma Y."/>
            <person name="Hadano H."/>
            <person name="Hirakawa H."/>
            <person name="Matsushita K."/>
        </authorList>
    </citation>
    <scope>NUCLEOTIDE SEQUENCE [LARGE SCALE GENOMIC DNA]</scope>
    <source>
        <strain evidence="2 3">NBRC 103193</strain>
    </source>
</reference>
<protein>
    <recommendedName>
        <fullName evidence="1">MOSC domain-containing protein</fullName>
    </recommendedName>
</protein>
<dbReference type="PANTHER" id="PTHR14237">
    <property type="entry name" value="MOLYBDOPTERIN COFACTOR SULFURASE MOSC"/>
    <property type="match status" value="1"/>
</dbReference>
<feature type="domain" description="MOSC" evidence="1">
    <location>
        <begin position="121"/>
        <end position="259"/>
    </location>
</feature>
<dbReference type="SUPFAM" id="SSF141673">
    <property type="entry name" value="MOSC N-terminal domain-like"/>
    <property type="match status" value="1"/>
</dbReference>
<dbReference type="PROSITE" id="PS51340">
    <property type="entry name" value="MOSC"/>
    <property type="match status" value="1"/>
</dbReference>
<organism evidence="2 3">
    <name type="scientific">Tanticharoenia sakaeratensis NBRC 103193</name>
    <dbReference type="NCBI Taxonomy" id="1231623"/>
    <lineage>
        <taxon>Bacteria</taxon>
        <taxon>Pseudomonadati</taxon>
        <taxon>Pseudomonadota</taxon>
        <taxon>Alphaproteobacteria</taxon>
        <taxon>Acetobacterales</taxon>
        <taxon>Acetobacteraceae</taxon>
        <taxon>Tanticharoenia</taxon>
    </lineage>
</organism>
<keyword evidence="3" id="KW-1185">Reference proteome</keyword>
<dbReference type="SUPFAM" id="SSF50800">
    <property type="entry name" value="PK beta-barrel domain-like"/>
    <property type="match status" value="1"/>
</dbReference>
<dbReference type="RefSeq" id="WP_048848745.1">
    <property type="nucleotide sequence ID" value="NZ_BALE01000017.1"/>
</dbReference>
<dbReference type="Proteomes" id="UP000032679">
    <property type="component" value="Unassembled WGS sequence"/>
</dbReference>
<dbReference type="GO" id="GO:0030151">
    <property type="term" value="F:molybdenum ion binding"/>
    <property type="evidence" value="ECO:0007669"/>
    <property type="project" value="InterPro"/>
</dbReference>
<name>A0A0D6MKK1_9PROT</name>
<dbReference type="Gene3D" id="2.40.33.20">
    <property type="entry name" value="PK beta-barrel domain-like"/>
    <property type="match status" value="1"/>
</dbReference>
<dbReference type="InterPro" id="IPR005303">
    <property type="entry name" value="MOCOS_middle"/>
</dbReference>
<dbReference type="GO" id="GO:0030170">
    <property type="term" value="F:pyridoxal phosphate binding"/>
    <property type="evidence" value="ECO:0007669"/>
    <property type="project" value="InterPro"/>
</dbReference>
<dbReference type="OrthoDB" id="581532at2"/>